<dbReference type="AlphaFoldDB" id="C0QG09"/>
<protein>
    <submittedName>
        <fullName evidence="2">Uncharacterized protein</fullName>
    </submittedName>
</protein>
<sequence>MTAKSVTGIIILALNFAGICFMIVMFFTGRGQKIRTKPMANGVVGGRERPKSAELNSSESGAFNKADYLLDDLDLSEFDDLDLDDDDGE</sequence>
<keyword evidence="3" id="KW-1185">Reference proteome</keyword>
<evidence type="ECO:0000313" key="3">
    <source>
        <dbReference type="Proteomes" id="UP000000442"/>
    </source>
</evidence>
<dbReference type="RefSeq" id="WP_015904342.1">
    <property type="nucleotide sequence ID" value="NC_012108.1"/>
</dbReference>
<proteinExistence type="predicted"/>
<dbReference type="EMBL" id="CP001087">
    <property type="protein sequence ID" value="ACN15577.1"/>
    <property type="molecule type" value="Genomic_DNA"/>
</dbReference>
<gene>
    <name evidence="2" type="ordered locus">HRM2_24830</name>
</gene>
<keyword evidence="1" id="KW-0472">Membrane</keyword>
<dbReference type="STRING" id="177437.HRM2_24830"/>
<accession>C0QG09</accession>
<feature type="transmembrane region" description="Helical" evidence="1">
    <location>
        <begin position="6"/>
        <end position="27"/>
    </location>
</feature>
<evidence type="ECO:0000313" key="2">
    <source>
        <dbReference type="EMBL" id="ACN15577.1"/>
    </source>
</evidence>
<dbReference type="HOGENOM" id="CLU_2449749_0_0_7"/>
<dbReference type="KEGG" id="dat:HRM2_24830"/>
<name>C0QG09_DESAH</name>
<keyword evidence="1" id="KW-0812">Transmembrane</keyword>
<reference evidence="2 3" key="1">
    <citation type="journal article" date="2009" name="Environ. Microbiol.">
        <title>Genome sequence of Desulfobacterium autotrophicum HRM2, a marine sulfate reducer oxidizing organic carbon completely to carbon dioxide.</title>
        <authorList>
            <person name="Strittmatter A.W."/>
            <person name="Liesegang H."/>
            <person name="Rabus R."/>
            <person name="Decker I."/>
            <person name="Amann J."/>
            <person name="Andres S."/>
            <person name="Henne A."/>
            <person name="Fricke W.F."/>
            <person name="Martinez-Arias R."/>
            <person name="Bartels D."/>
            <person name="Goesmann A."/>
            <person name="Krause L."/>
            <person name="Puehler A."/>
            <person name="Klenk H.P."/>
            <person name="Richter M."/>
            <person name="Schuler M."/>
            <person name="Gloeckner F.O."/>
            <person name="Meyerdierks A."/>
            <person name="Gottschalk G."/>
            <person name="Amann R."/>
        </authorList>
    </citation>
    <scope>NUCLEOTIDE SEQUENCE [LARGE SCALE GENOMIC DNA]</scope>
    <source>
        <strain evidence="3">ATCC 43914 / DSM 3382 / HRM2</strain>
    </source>
</reference>
<organism evidence="2 3">
    <name type="scientific">Desulforapulum autotrophicum (strain ATCC 43914 / DSM 3382 / VKM B-1955 / HRM2)</name>
    <name type="common">Desulfobacterium autotrophicum</name>
    <dbReference type="NCBI Taxonomy" id="177437"/>
    <lineage>
        <taxon>Bacteria</taxon>
        <taxon>Pseudomonadati</taxon>
        <taxon>Thermodesulfobacteriota</taxon>
        <taxon>Desulfobacteria</taxon>
        <taxon>Desulfobacterales</taxon>
        <taxon>Desulfobacteraceae</taxon>
        <taxon>Desulforapulum</taxon>
    </lineage>
</organism>
<dbReference type="Proteomes" id="UP000000442">
    <property type="component" value="Chromosome"/>
</dbReference>
<keyword evidence="1" id="KW-1133">Transmembrane helix</keyword>
<evidence type="ECO:0000256" key="1">
    <source>
        <dbReference type="SAM" id="Phobius"/>
    </source>
</evidence>